<name>A0A8K1JAB8_9CHLO</name>
<evidence type="ECO:0000313" key="2">
    <source>
        <dbReference type="EMBL" id="UCS09730.1"/>
    </source>
</evidence>
<keyword evidence="2" id="KW-0934">Plastid</keyword>
<proteinExistence type="predicted"/>
<geneLocation type="plastid" evidence="2"/>
<gene>
    <name evidence="2" type="primary">orf1314</name>
</gene>
<organism evidence="2">
    <name type="scientific">Oedocladium carolinianum</name>
    <dbReference type="NCBI Taxonomy" id="55992"/>
    <lineage>
        <taxon>Eukaryota</taxon>
        <taxon>Viridiplantae</taxon>
        <taxon>Chlorophyta</taxon>
        <taxon>core chlorophytes</taxon>
        <taxon>Chlorophyceae</taxon>
        <taxon>OCC clade</taxon>
        <taxon>Oedogoniales</taxon>
        <taxon>Oedogoniaceae</taxon>
        <taxon>Oedocladium</taxon>
    </lineage>
</organism>
<dbReference type="Pfam" id="PF08388">
    <property type="entry name" value="GIIM"/>
    <property type="match status" value="1"/>
</dbReference>
<reference evidence="2" key="2">
    <citation type="journal article" date="2021" name="Res Sq">
        <title>Chloroplast Genomes of Five Oedogonium Species: Genome Structure, Phylogenetic Analysis and Adaptive Evolution.</title>
        <authorList>
            <person name="qian x."/>
            <person name="Hu Y."/>
            <person name="Lv W."/>
            <person name="Wang Q."/>
            <person name="Liu G."/>
            <person name="Hu Z."/>
        </authorList>
    </citation>
    <scope>NUCLEOTIDE SEQUENCE</scope>
</reference>
<reference evidence="2" key="1">
    <citation type="submission" date="2020-04" db="EMBL/GenBank/DDBJ databases">
        <authorList>
            <person name="Xiong Q."/>
        </authorList>
    </citation>
    <scope>NUCLEOTIDE SEQUENCE</scope>
</reference>
<protein>
    <submittedName>
        <fullName evidence="2">Group II intron maturase-specific domain protein</fullName>
    </submittedName>
</protein>
<feature type="domain" description="Group II intron maturase-specific" evidence="1">
    <location>
        <begin position="1116"/>
        <end position="1193"/>
    </location>
</feature>
<accession>A0A8K1JAB8</accession>
<dbReference type="InterPro" id="IPR013597">
    <property type="entry name" value="Mat_intron_G2"/>
</dbReference>
<dbReference type="EMBL" id="MT364369">
    <property type="protein sequence ID" value="UCS09730.1"/>
    <property type="molecule type" value="Genomic_DNA"/>
</dbReference>
<evidence type="ECO:0000259" key="1">
    <source>
        <dbReference type="Pfam" id="PF08388"/>
    </source>
</evidence>
<sequence>MINLTKEYLSLLQYLIYKAQKRQKIKQILKCQKIFYKSKSIILYILRYKYLTNFERKKIQNYLSEPIFQKLLKICILKKQMQICFFFNSKLQSKNKLKNFIENFKSFSVFTLFWDSIKKETFSVNLVSLHHNIKLSYLSFFNNCVVQSRCAPSLKIFQYTFLLLLPMQNILLFDVCTKKEYILKKNSIIFKLEFSYPFFHYQTFYYFYFYHHNYFIDNEKIKYQNSFYFDLLVNRKQQFFSDKKLKKKNTQINKNTKFLKNLKVLSQKEIFKNNKFFYYSMIYNFPYFRKNSCFFSPKLLNTLFFKDFTKIYFFEIQLNNIQKQILLLLFEPIWEAYFEITSYSNRPGRSIYDAIEFIRLHLKKQPMFLFKIYLNLFYKMFSTEKKIYSEKLALAKRYIVTLRVNKRQNFKFINKFNRKSAYGIRTMFFCFFENIYLYGIQKKYQNYYLRTKQQIFLYQIIKIFKQNKKKNDINFYKIFYNQNFSISAIHNQIKSKCKNKKLRNNTIYMQNFKNSIRICKQFILDNYQPKNFYFNFRLKKLALAKRYTIYISGQKYNELIYLKSKKILLKNFLIFSLSNFFFEKINNLKQRLFGIEIKKQNFPFYLQKLFYIFPSVTSYLSKIKGVSFSMIFKDSNFFVSKNTFLFFFIKKNKKVFYNIASLDQWSNNKFCFFKKIQNKIILLKKLQSKVNNINKLQYIFVFSKKLTPACWNYQILLKINLVFISSYSNSLNTFLDLASFHNIFLKFLLFIKNIHKIKRIKSNCIDYSLKKFFSIIYYCNFYGKFFSFFKNSLKKKFIVFLLEKNDIQVIWKIFIKYENQILVFNSNYVFLKSFQTILKKWMIFNKSFLFFYMKNNKKFSISRLFRILFYSKSFILNYPDWLIISLKNNLNKILFKNYFLNYFSTKLLFLNNKKEKKYLKCFVLDTLWSIKFFVIKQKHTFLLYNKNVNGFDFFDFFMFHKKKNNNKFISNNIVFWLFYFIKILKKFEYIESFINYYEIYRFTNQKENVWKNKKIKQILQYQKELALAKRYTVYNSSIYPMISQSRDYFFKVRAKRLITFSFFNQNIFSSFQLFKLIFSNIFKDKYSLNFYKKLILQQKLKFYYYFFIKPSKSNIQKHLFQIHKIVKKSYNKTQEYLIYKLSKIIKNWCFYYQSITSTIFSKYLDYLTLQILWGWACKRHYQKSKKWIKRRYFYKFKFIYPKLNDFSLKIEKNFYKNQRIIFASKKTSFITWNRQNSTQILLQNLFDKKDTFSTFSTFSIDFEKFNFSNKITEKIFICLPNHTDIILIKHQLIQNDRSPFDGDFIYWVTRHFYD</sequence>